<proteinExistence type="predicted"/>
<evidence type="ECO:0000256" key="1">
    <source>
        <dbReference type="PROSITE-ProRule" id="PRU00169"/>
    </source>
</evidence>
<accession>A0A939K077</accession>
<dbReference type="InterPro" id="IPR001789">
    <property type="entry name" value="Sig_transdc_resp-reg_receiver"/>
</dbReference>
<dbReference type="Gene3D" id="3.40.50.2300">
    <property type="match status" value="1"/>
</dbReference>
<dbReference type="Pfam" id="PF00072">
    <property type="entry name" value="Response_reg"/>
    <property type="match status" value="1"/>
</dbReference>
<protein>
    <submittedName>
        <fullName evidence="3">Response regulator</fullName>
    </submittedName>
</protein>
<comment type="caution">
    <text evidence="3">The sequence shown here is derived from an EMBL/GenBank/DDBJ whole genome shotgun (WGS) entry which is preliminary data.</text>
</comment>
<dbReference type="PANTHER" id="PTHR44520:SF2">
    <property type="entry name" value="RESPONSE REGULATOR RCP1"/>
    <property type="match status" value="1"/>
</dbReference>
<feature type="modified residue" description="4-aspartylphosphate" evidence="1">
    <location>
        <position position="63"/>
    </location>
</feature>
<organism evidence="3 4">
    <name type="scientific">Fibrella aquatilis</name>
    <dbReference type="NCBI Taxonomy" id="2817059"/>
    <lineage>
        <taxon>Bacteria</taxon>
        <taxon>Pseudomonadati</taxon>
        <taxon>Bacteroidota</taxon>
        <taxon>Cytophagia</taxon>
        <taxon>Cytophagales</taxon>
        <taxon>Spirosomataceae</taxon>
        <taxon>Fibrella</taxon>
    </lineage>
</organism>
<reference evidence="3 4" key="1">
    <citation type="submission" date="2021-03" db="EMBL/GenBank/DDBJ databases">
        <title>Fibrella sp. HMF5036 genome sequencing and assembly.</title>
        <authorList>
            <person name="Kang H."/>
            <person name="Kim H."/>
            <person name="Bae S."/>
            <person name="Joh K."/>
        </authorList>
    </citation>
    <scope>NUCLEOTIDE SEQUENCE [LARGE SCALE GENOMIC DNA]</scope>
    <source>
        <strain evidence="3 4">HMF5036</strain>
    </source>
</reference>
<feature type="domain" description="Response regulatory" evidence="2">
    <location>
        <begin position="10"/>
        <end position="130"/>
    </location>
</feature>
<evidence type="ECO:0000313" key="3">
    <source>
        <dbReference type="EMBL" id="MBO0931706.1"/>
    </source>
</evidence>
<dbReference type="EMBL" id="JAFMYU010000008">
    <property type="protein sequence ID" value="MBO0931706.1"/>
    <property type="molecule type" value="Genomic_DNA"/>
</dbReference>
<dbReference type="GO" id="GO:0000160">
    <property type="term" value="P:phosphorelay signal transduction system"/>
    <property type="evidence" value="ECO:0007669"/>
    <property type="project" value="InterPro"/>
</dbReference>
<name>A0A939K077_9BACT</name>
<sequence>MSVEYSTPPCVWLVDDDDEDLLLMRAAFNSVDPRIEIRTMADGEDLLPQLQDTRPFPHLILIDLNMIYLNGFDALAQVRALPQFGHLPVVVLTTSNNPADRQKSTALGANDFHTKPDSFPDLTQLARDLTRQWLPETPL</sequence>
<dbReference type="SMART" id="SM00448">
    <property type="entry name" value="REC"/>
    <property type="match status" value="1"/>
</dbReference>
<keyword evidence="1" id="KW-0597">Phosphoprotein</keyword>
<dbReference type="AlphaFoldDB" id="A0A939K077"/>
<dbReference type="InterPro" id="IPR011006">
    <property type="entry name" value="CheY-like_superfamily"/>
</dbReference>
<dbReference type="RefSeq" id="WP_207335672.1">
    <property type="nucleotide sequence ID" value="NZ_JAFMYU010000008.1"/>
</dbReference>
<evidence type="ECO:0000313" key="4">
    <source>
        <dbReference type="Proteomes" id="UP000664795"/>
    </source>
</evidence>
<dbReference type="Proteomes" id="UP000664795">
    <property type="component" value="Unassembled WGS sequence"/>
</dbReference>
<dbReference type="PANTHER" id="PTHR44520">
    <property type="entry name" value="RESPONSE REGULATOR RCP1-RELATED"/>
    <property type="match status" value="1"/>
</dbReference>
<dbReference type="SUPFAM" id="SSF52172">
    <property type="entry name" value="CheY-like"/>
    <property type="match status" value="1"/>
</dbReference>
<dbReference type="InterPro" id="IPR052893">
    <property type="entry name" value="TCS_response_regulator"/>
</dbReference>
<gene>
    <name evidence="3" type="ORF">J2I48_11910</name>
</gene>
<evidence type="ECO:0000259" key="2">
    <source>
        <dbReference type="PROSITE" id="PS50110"/>
    </source>
</evidence>
<dbReference type="PROSITE" id="PS50110">
    <property type="entry name" value="RESPONSE_REGULATORY"/>
    <property type="match status" value="1"/>
</dbReference>
<keyword evidence="4" id="KW-1185">Reference proteome</keyword>